<proteinExistence type="predicted"/>
<evidence type="ECO:0000256" key="1">
    <source>
        <dbReference type="ARBA" id="ARBA00022448"/>
    </source>
</evidence>
<dbReference type="InterPro" id="IPR003593">
    <property type="entry name" value="AAA+_ATPase"/>
</dbReference>
<evidence type="ECO:0000313" key="5">
    <source>
        <dbReference type="EMBL" id="GAF76850.1"/>
    </source>
</evidence>
<keyword evidence="3" id="KW-0067">ATP-binding</keyword>
<comment type="caution">
    <text evidence="5">The sequence shown here is derived from an EMBL/GenBank/DDBJ whole genome shotgun (WGS) entry which is preliminary data.</text>
</comment>
<dbReference type="PROSITE" id="PS50893">
    <property type="entry name" value="ABC_TRANSPORTER_2"/>
    <property type="match status" value="1"/>
</dbReference>
<dbReference type="InterPro" id="IPR050093">
    <property type="entry name" value="ABC_SmlMolc_Importer"/>
</dbReference>
<gene>
    <name evidence="5" type="ORF">S01H1_03339</name>
</gene>
<dbReference type="Gene3D" id="3.40.50.300">
    <property type="entry name" value="P-loop containing nucleotide triphosphate hydrolases"/>
    <property type="match status" value="1"/>
</dbReference>
<dbReference type="GO" id="GO:0016887">
    <property type="term" value="F:ATP hydrolysis activity"/>
    <property type="evidence" value="ECO:0007669"/>
    <property type="project" value="InterPro"/>
</dbReference>
<evidence type="ECO:0000256" key="2">
    <source>
        <dbReference type="ARBA" id="ARBA00022741"/>
    </source>
</evidence>
<dbReference type="Pfam" id="PF00005">
    <property type="entry name" value="ABC_tran"/>
    <property type="match status" value="1"/>
</dbReference>
<accession>X0TL73</accession>
<organism evidence="5">
    <name type="scientific">marine sediment metagenome</name>
    <dbReference type="NCBI Taxonomy" id="412755"/>
    <lineage>
        <taxon>unclassified sequences</taxon>
        <taxon>metagenomes</taxon>
        <taxon>ecological metagenomes</taxon>
    </lineage>
</organism>
<protein>
    <recommendedName>
        <fullName evidence="4">ABC transporter domain-containing protein</fullName>
    </recommendedName>
</protein>
<dbReference type="SUPFAM" id="SSF52540">
    <property type="entry name" value="P-loop containing nucleoside triphosphate hydrolases"/>
    <property type="match status" value="1"/>
</dbReference>
<dbReference type="InterPro" id="IPR017871">
    <property type="entry name" value="ABC_transporter-like_CS"/>
</dbReference>
<feature type="domain" description="ABC transporter" evidence="4">
    <location>
        <begin position="17"/>
        <end position="247"/>
    </location>
</feature>
<dbReference type="EMBL" id="BARS01001831">
    <property type="protein sequence ID" value="GAF76850.1"/>
    <property type="molecule type" value="Genomic_DNA"/>
</dbReference>
<name>X0TL73_9ZZZZ</name>
<evidence type="ECO:0000259" key="4">
    <source>
        <dbReference type="PROSITE" id="PS50893"/>
    </source>
</evidence>
<dbReference type="PANTHER" id="PTHR42781">
    <property type="entry name" value="SPERMIDINE/PUTRESCINE IMPORT ATP-BINDING PROTEIN POTA"/>
    <property type="match status" value="1"/>
</dbReference>
<reference evidence="5" key="1">
    <citation type="journal article" date="2014" name="Front. Microbiol.">
        <title>High frequency of phylogenetically diverse reductive dehalogenase-homologous genes in deep subseafloor sedimentary metagenomes.</title>
        <authorList>
            <person name="Kawai M."/>
            <person name="Futagami T."/>
            <person name="Toyoda A."/>
            <person name="Takaki Y."/>
            <person name="Nishi S."/>
            <person name="Hori S."/>
            <person name="Arai W."/>
            <person name="Tsubouchi T."/>
            <person name="Morono Y."/>
            <person name="Uchiyama I."/>
            <person name="Ito T."/>
            <person name="Fujiyama A."/>
            <person name="Inagaki F."/>
            <person name="Takami H."/>
        </authorList>
    </citation>
    <scope>NUCLEOTIDE SEQUENCE</scope>
    <source>
        <strain evidence="5">Expedition CK06-06</strain>
    </source>
</reference>
<keyword evidence="2" id="KW-0547">Nucleotide-binding</keyword>
<feature type="non-terminal residue" evidence="5">
    <location>
        <position position="272"/>
    </location>
</feature>
<evidence type="ECO:0000256" key="3">
    <source>
        <dbReference type="ARBA" id="ARBA00022840"/>
    </source>
</evidence>
<dbReference type="AlphaFoldDB" id="X0TL73"/>
<sequence>MEAPQVEGYDDMPDVRMAVRDVLVRRGERVILTVPHLEVWAGEVLAVVGPNGAGKSTLIQVMALLERPAAGSVFFDGHRVEGDRLPYRRRMAMLFQEPLLLDTSVEKNVRSGLSLRGVPRSEQARRTAYWLERLGIAHLARRPARSLSGGEAQRVSLARALALEPEVLLLDEPFAGLDPSIRESFLSDLEGILHEGRLTTVFVTHDRAEALRLGDRVAVMMGGSIRQVGTTAKVFAAPVDEEVAAFVGVETVVRGRLQSLADGLATIDVGGA</sequence>
<dbReference type="PANTHER" id="PTHR42781:SF4">
    <property type="entry name" value="SPERMIDINE_PUTRESCINE IMPORT ATP-BINDING PROTEIN POTA"/>
    <property type="match status" value="1"/>
</dbReference>
<dbReference type="SMART" id="SM00382">
    <property type="entry name" value="AAA"/>
    <property type="match status" value="1"/>
</dbReference>
<dbReference type="PROSITE" id="PS00211">
    <property type="entry name" value="ABC_TRANSPORTER_1"/>
    <property type="match status" value="1"/>
</dbReference>
<dbReference type="InterPro" id="IPR003439">
    <property type="entry name" value="ABC_transporter-like_ATP-bd"/>
</dbReference>
<dbReference type="GO" id="GO:0005524">
    <property type="term" value="F:ATP binding"/>
    <property type="evidence" value="ECO:0007669"/>
    <property type="project" value="UniProtKB-KW"/>
</dbReference>
<dbReference type="InterPro" id="IPR027417">
    <property type="entry name" value="P-loop_NTPase"/>
</dbReference>
<keyword evidence="1" id="KW-0813">Transport</keyword>